<protein>
    <submittedName>
        <fullName evidence="2">Dihydroneopterin aldolase</fullName>
    </submittedName>
</protein>
<comment type="caution">
    <text evidence="2">The sequence shown here is derived from an EMBL/GenBank/DDBJ whole genome shotgun (WGS) entry which is preliminary data.</text>
</comment>
<evidence type="ECO:0000313" key="3">
    <source>
        <dbReference type="Proteomes" id="UP001165565"/>
    </source>
</evidence>
<dbReference type="InterPro" id="IPR006157">
    <property type="entry name" value="FolB_dom"/>
</dbReference>
<dbReference type="Proteomes" id="UP001165565">
    <property type="component" value="Unassembled WGS sequence"/>
</dbReference>
<dbReference type="Pfam" id="PF02152">
    <property type="entry name" value="FolB"/>
    <property type="match status" value="1"/>
</dbReference>
<dbReference type="SMART" id="SM00905">
    <property type="entry name" value="FolB"/>
    <property type="match status" value="1"/>
</dbReference>
<dbReference type="Gene3D" id="3.30.1130.10">
    <property type="match status" value="1"/>
</dbReference>
<dbReference type="SUPFAM" id="SSF55620">
    <property type="entry name" value="Tetrahydrobiopterin biosynthesis enzymes-like"/>
    <property type="match status" value="1"/>
</dbReference>
<dbReference type="GO" id="GO:0006760">
    <property type="term" value="P:folic acid-containing compound metabolic process"/>
    <property type="evidence" value="ECO:0007669"/>
    <property type="project" value="InterPro"/>
</dbReference>
<dbReference type="GO" id="GO:0004150">
    <property type="term" value="F:dihydroneopterin aldolase activity"/>
    <property type="evidence" value="ECO:0007669"/>
    <property type="project" value="InterPro"/>
</dbReference>
<dbReference type="InterPro" id="IPR043133">
    <property type="entry name" value="GTP-CH-I_C/QueF"/>
</dbReference>
<feature type="domain" description="Dihydroneopterin aldolase/epimerase" evidence="1">
    <location>
        <begin position="10"/>
        <end position="115"/>
    </location>
</feature>
<keyword evidence="3" id="KW-1185">Reference proteome</keyword>
<gene>
    <name evidence="2" type="ORF">NEE01_02020</name>
</gene>
<evidence type="ECO:0000313" key="2">
    <source>
        <dbReference type="EMBL" id="MCW6533556.1"/>
    </source>
</evidence>
<organism evidence="2 3">
    <name type="scientific">Sphingomonas lycopersici</name>
    <dbReference type="NCBI Taxonomy" id="2951807"/>
    <lineage>
        <taxon>Bacteria</taxon>
        <taxon>Pseudomonadati</taxon>
        <taxon>Pseudomonadota</taxon>
        <taxon>Alphaproteobacteria</taxon>
        <taxon>Sphingomonadales</taxon>
        <taxon>Sphingomonadaceae</taxon>
        <taxon>Sphingomonas</taxon>
    </lineage>
</organism>
<evidence type="ECO:0000259" key="1">
    <source>
        <dbReference type="SMART" id="SM00905"/>
    </source>
</evidence>
<dbReference type="AlphaFoldDB" id="A0AA42CSP9"/>
<dbReference type="EMBL" id="JANFAV010000001">
    <property type="protein sequence ID" value="MCW6533556.1"/>
    <property type="molecule type" value="Genomic_DNA"/>
</dbReference>
<accession>A0AA42CSP9</accession>
<sequence>MADARTITEVRVDALTLDADIGVHAHEIGARQPLVVSVALMLGAPHVATLGETVDYRHIVAEATDLATRHVPLIESFAQMLAERCLALGAVTRAEVTVAKPRALDAGLASVRVVAQ</sequence>
<reference evidence="2" key="1">
    <citation type="submission" date="2022-06" db="EMBL/GenBank/DDBJ databases">
        <title>Sphingomonas sp. nov. isolated from rhizosphere soil of tomato.</title>
        <authorList>
            <person name="Dong H."/>
            <person name="Gao R."/>
        </authorList>
    </citation>
    <scope>NUCLEOTIDE SEQUENCE</scope>
    <source>
        <strain evidence="2">MMSM24</strain>
    </source>
</reference>
<name>A0AA42CSP9_9SPHN</name>
<dbReference type="RefSeq" id="WP_265267576.1">
    <property type="nucleotide sequence ID" value="NZ_JANFAV010000001.1"/>
</dbReference>
<proteinExistence type="predicted"/>